<dbReference type="SUPFAM" id="SSF103473">
    <property type="entry name" value="MFS general substrate transporter"/>
    <property type="match status" value="1"/>
</dbReference>
<dbReference type="Gene3D" id="1.20.1250.20">
    <property type="entry name" value="MFS general substrate transporter like domains"/>
    <property type="match status" value="1"/>
</dbReference>
<feature type="transmembrane region" description="Helical" evidence="1">
    <location>
        <begin position="141"/>
        <end position="166"/>
    </location>
</feature>
<keyword evidence="1" id="KW-0812">Transmembrane</keyword>
<dbReference type="EMBL" id="LT960611">
    <property type="protein sequence ID" value="SON49850.1"/>
    <property type="molecule type" value="Genomic_DNA"/>
</dbReference>
<sequence length="244" mass="26845">MWISTNGDPNKMTEYSDNFAQPAELDLTPAKKLWQNPLVYLLAFSSGFSIMGIELLGGRILAPYFGSSVHIWGSIITVFMLSLSFGYLLGGRLSTRNPSLRTYGLIFVIAGITVTPIWLLAEPIMEVIFLSVEDSRYGSLLASVALFFIPTIILGMISPYSVRLLVENQHKSGQVAGTLYFVSTLGSALGTIMTSFYFILWFEVNTIIIAFSSLLFLLGVGAIGLHTFKLTTMDSEGDARRQDV</sequence>
<feature type="transmembrane region" description="Helical" evidence="1">
    <location>
        <begin position="206"/>
        <end position="225"/>
    </location>
</feature>
<protein>
    <recommendedName>
        <fullName evidence="4">Glycosyl transferase</fullName>
    </recommendedName>
</protein>
<feature type="transmembrane region" description="Helical" evidence="1">
    <location>
        <begin position="38"/>
        <end position="57"/>
    </location>
</feature>
<dbReference type="NCBIfam" id="NF037959">
    <property type="entry name" value="MFS_SpdSyn"/>
    <property type="match status" value="1"/>
</dbReference>
<dbReference type="AlphaFoldDB" id="A0A2N8ZD75"/>
<feature type="transmembrane region" description="Helical" evidence="1">
    <location>
        <begin position="69"/>
        <end position="90"/>
    </location>
</feature>
<keyword evidence="1" id="KW-0472">Membrane</keyword>
<dbReference type="KEGG" id="vta:A1871"/>
<organism evidence="2 3">
    <name type="scientific">Vibrio tapetis subsp. tapetis</name>
    <dbReference type="NCBI Taxonomy" id="1671868"/>
    <lineage>
        <taxon>Bacteria</taxon>
        <taxon>Pseudomonadati</taxon>
        <taxon>Pseudomonadota</taxon>
        <taxon>Gammaproteobacteria</taxon>
        <taxon>Vibrionales</taxon>
        <taxon>Vibrionaceae</taxon>
        <taxon>Vibrio</taxon>
    </lineage>
</organism>
<reference evidence="2 3" key="1">
    <citation type="submission" date="2017-10" db="EMBL/GenBank/DDBJ databases">
        <authorList>
            <person name="Banno H."/>
            <person name="Chua N.-H."/>
        </authorList>
    </citation>
    <scope>NUCLEOTIDE SEQUENCE [LARGE SCALE GENOMIC DNA]</scope>
    <source>
        <strain evidence="2">Vibrio tapetis CECT4600</strain>
    </source>
</reference>
<evidence type="ECO:0000256" key="1">
    <source>
        <dbReference type="SAM" id="Phobius"/>
    </source>
</evidence>
<proteinExistence type="predicted"/>
<dbReference type="Proteomes" id="UP000235828">
    <property type="component" value="Chromosome A"/>
</dbReference>
<dbReference type="RefSeq" id="WP_231897773.1">
    <property type="nucleotide sequence ID" value="NZ_LT960611.1"/>
</dbReference>
<evidence type="ECO:0008006" key="4">
    <source>
        <dbReference type="Google" id="ProtNLM"/>
    </source>
</evidence>
<evidence type="ECO:0000313" key="2">
    <source>
        <dbReference type="EMBL" id="SON49850.1"/>
    </source>
</evidence>
<name>A0A2N8ZD75_9VIBR</name>
<evidence type="ECO:0000313" key="3">
    <source>
        <dbReference type="Proteomes" id="UP000235828"/>
    </source>
</evidence>
<keyword evidence="1" id="KW-1133">Transmembrane helix</keyword>
<gene>
    <name evidence="2" type="ORF">VTAP4600_A1871</name>
</gene>
<feature type="transmembrane region" description="Helical" evidence="1">
    <location>
        <begin position="102"/>
        <end position="121"/>
    </location>
</feature>
<feature type="transmembrane region" description="Helical" evidence="1">
    <location>
        <begin position="178"/>
        <end position="200"/>
    </location>
</feature>
<keyword evidence="3" id="KW-1185">Reference proteome</keyword>
<dbReference type="InterPro" id="IPR036259">
    <property type="entry name" value="MFS_trans_sf"/>
</dbReference>
<accession>A0A2N8ZD75</accession>